<evidence type="ECO:0000313" key="2">
    <source>
        <dbReference type="EMBL" id="MQL90879.1"/>
    </source>
</evidence>
<organism evidence="2 3">
    <name type="scientific">Colocasia esculenta</name>
    <name type="common">Wild taro</name>
    <name type="synonym">Arum esculentum</name>
    <dbReference type="NCBI Taxonomy" id="4460"/>
    <lineage>
        <taxon>Eukaryota</taxon>
        <taxon>Viridiplantae</taxon>
        <taxon>Streptophyta</taxon>
        <taxon>Embryophyta</taxon>
        <taxon>Tracheophyta</taxon>
        <taxon>Spermatophyta</taxon>
        <taxon>Magnoliopsida</taxon>
        <taxon>Liliopsida</taxon>
        <taxon>Araceae</taxon>
        <taxon>Aroideae</taxon>
        <taxon>Colocasieae</taxon>
        <taxon>Colocasia</taxon>
    </lineage>
</organism>
<evidence type="ECO:0000256" key="1">
    <source>
        <dbReference type="SAM" id="MobiDB-lite"/>
    </source>
</evidence>
<accession>A0A843VHH1</accession>
<dbReference type="Proteomes" id="UP000652761">
    <property type="component" value="Unassembled WGS sequence"/>
</dbReference>
<feature type="non-terminal residue" evidence="2">
    <location>
        <position position="1"/>
    </location>
</feature>
<reference evidence="2" key="1">
    <citation type="submission" date="2017-07" db="EMBL/GenBank/DDBJ databases">
        <title>Taro Niue Genome Assembly and Annotation.</title>
        <authorList>
            <person name="Atibalentja N."/>
            <person name="Keating K."/>
            <person name="Fields C.J."/>
        </authorList>
    </citation>
    <scope>NUCLEOTIDE SEQUENCE</scope>
    <source>
        <strain evidence="2">Niue_2</strain>
        <tissue evidence="2">Leaf</tissue>
    </source>
</reference>
<protein>
    <recommendedName>
        <fullName evidence="4">Retrotransposon gag domain-containing protein</fullName>
    </recommendedName>
</protein>
<feature type="compositionally biased region" description="Low complexity" evidence="1">
    <location>
        <begin position="248"/>
        <end position="264"/>
    </location>
</feature>
<sequence>MVPVALWERVVFKCDAYRGYLFSWVPQVLCEPGLSRYLSCTVEEFEMADRRDWGGGGDEPEESTQCMIERIWESLTEIEMRMDQQAPVLPATVTPVAGGVVPTTLVSPPPGVEVPFAVPIPPPPPVRAVEEPMMQVENFLRLQSPTYTGGPNPDTVEHWIHEVERVFVTMRCPPADRVVLAAYQLRGFAQEWWRLKMQTTFAGRTEETITWTVEEAAQRAATLERSIRTQQTGVSGSGSFRIPQQSTGISKGKAPAGASSSGWAQDTSPFTVCERDKDGRRILNATVLHVTFLLPLRGGCRLHVHRVLHAGRPVDVSLMKATPSSSRIGGEVVAGFLGRFGVGAWFLACSRREDLAWSGGNTKGFSFFAFFTKVKESRRFLFHLPVQSRTTVVLGRCLQLCSFSSIVPQ</sequence>
<proteinExistence type="predicted"/>
<dbReference type="EMBL" id="NMUH01001281">
    <property type="protein sequence ID" value="MQL90879.1"/>
    <property type="molecule type" value="Genomic_DNA"/>
</dbReference>
<evidence type="ECO:0008006" key="4">
    <source>
        <dbReference type="Google" id="ProtNLM"/>
    </source>
</evidence>
<evidence type="ECO:0000313" key="3">
    <source>
        <dbReference type="Proteomes" id="UP000652761"/>
    </source>
</evidence>
<keyword evidence="3" id="KW-1185">Reference proteome</keyword>
<comment type="caution">
    <text evidence="2">The sequence shown here is derived from an EMBL/GenBank/DDBJ whole genome shotgun (WGS) entry which is preliminary data.</text>
</comment>
<name>A0A843VHH1_COLES</name>
<dbReference type="AlphaFoldDB" id="A0A843VHH1"/>
<feature type="compositionally biased region" description="Polar residues" evidence="1">
    <location>
        <begin position="229"/>
        <end position="247"/>
    </location>
</feature>
<gene>
    <name evidence="2" type="ORF">Taro_023486</name>
</gene>
<feature type="region of interest" description="Disordered" evidence="1">
    <location>
        <begin position="229"/>
        <end position="266"/>
    </location>
</feature>